<reference evidence="4" key="1">
    <citation type="journal article" date="2019" name="Int. J. Syst. Evol. Microbiol.">
        <title>The Global Catalogue of Microorganisms (GCM) 10K type strain sequencing project: providing services to taxonomists for standard genome sequencing and annotation.</title>
        <authorList>
            <consortium name="The Broad Institute Genomics Platform"/>
            <consortium name="The Broad Institute Genome Sequencing Center for Infectious Disease"/>
            <person name="Wu L."/>
            <person name="Ma J."/>
        </authorList>
    </citation>
    <scope>NUCLEOTIDE SEQUENCE [LARGE SCALE GENOMIC DNA]</scope>
    <source>
        <strain evidence="4">KCTC 42739</strain>
    </source>
</reference>
<dbReference type="Gene3D" id="1.20.1050.10">
    <property type="match status" value="1"/>
</dbReference>
<dbReference type="PROSITE" id="PS50404">
    <property type="entry name" value="GST_NTER"/>
    <property type="match status" value="1"/>
</dbReference>
<dbReference type="Proteomes" id="UP001595713">
    <property type="component" value="Unassembled WGS sequence"/>
</dbReference>
<gene>
    <name evidence="3" type="ORF">ACFONA_17630</name>
</gene>
<dbReference type="InterPro" id="IPR036249">
    <property type="entry name" value="Thioredoxin-like_sf"/>
</dbReference>
<dbReference type="SFLD" id="SFLDS00019">
    <property type="entry name" value="Glutathione_Transferase_(cytos"/>
    <property type="match status" value="1"/>
</dbReference>
<dbReference type="Pfam" id="PF13410">
    <property type="entry name" value="GST_C_2"/>
    <property type="match status" value="1"/>
</dbReference>
<evidence type="ECO:0000259" key="1">
    <source>
        <dbReference type="PROSITE" id="PS50404"/>
    </source>
</evidence>
<dbReference type="InterPro" id="IPR036282">
    <property type="entry name" value="Glutathione-S-Trfase_C_sf"/>
</dbReference>
<dbReference type="EMBL" id="JBHRXP010000009">
    <property type="protein sequence ID" value="MFC3581994.1"/>
    <property type="molecule type" value="Genomic_DNA"/>
</dbReference>
<dbReference type="SFLD" id="SFLDG00358">
    <property type="entry name" value="Main_(cytGST)"/>
    <property type="match status" value="1"/>
</dbReference>
<evidence type="ECO:0000259" key="2">
    <source>
        <dbReference type="PROSITE" id="PS50405"/>
    </source>
</evidence>
<dbReference type="SUPFAM" id="SSF52833">
    <property type="entry name" value="Thioredoxin-like"/>
    <property type="match status" value="1"/>
</dbReference>
<dbReference type="Gene3D" id="3.40.30.10">
    <property type="entry name" value="Glutaredoxin"/>
    <property type="match status" value="1"/>
</dbReference>
<evidence type="ECO:0000313" key="3">
    <source>
        <dbReference type="EMBL" id="MFC3581994.1"/>
    </source>
</evidence>
<dbReference type="RefSeq" id="WP_261294579.1">
    <property type="nucleotide sequence ID" value="NZ_JANQBK010000008.1"/>
</dbReference>
<dbReference type="Pfam" id="PF02798">
    <property type="entry name" value="GST_N"/>
    <property type="match status" value="1"/>
</dbReference>
<evidence type="ECO:0000313" key="4">
    <source>
        <dbReference type="Proteomes" id="UP001595713"/>
    </source>
</evidence>
<dbReference type="SUPFAM" id="SSF47616">
    <property type="entry name" value="GST C-terminal domain-like"/>
    <property type="match status" value="1"/>
</dbReference>
<dbReference type="InterPro" id="IPR004045">
    <property type="entry name" value="Glutathione_S-Trfase_N"/>
</dbReference>
<organism evidence="3 4">
    <name type="scientific">Sphingomonas hylomeconis</name>
    <dbReference type="NCBI Taxonomy" id="1395958"/>
    <lineage>
        <taxon>Bacteria</taxon>
        <taxon>Pseudomonadati</taxon>
        <taxon>Pseudomonadota</taxon>
        <taxon>Alphaproteobacteria</taxon>
        <taxon>Sphingomonadales</taxon>
        <taxon>Sphingomonadaceae</taxon>
        <taxon>Sphingomonas</taxon>
    </lineage>
</organism>
<comment type="caution">
    <text evidence="3">The sequence shown here is derived from an EMBL/GenBank/DDBJ whole genome shotgun (WGS) entry which is preliminary data.</text>
</comment>
<sequence>MTAPATMTLYSAPMPAPNPRRVRIFAAEKGIVLPEVLLDLRAREHKSAEHLARNSLGQVPVLELEDGTMISETISICRYLDARYPEPPMFGRTPIEIALIDMWVRRIEIQLGEPTRMFWRHAHPATAALIAQHTVFGESNRAIIARAMDWLERDLDDGRAFIVGDSYTMADIAALTMLDFAELIGLAPIGDRKAVASWHDRVSQRPSAAA</sequence>
<feature type="domain" description="GST N-terminal" evidence="1">
    <location>
        <begin position="5"/>
        <end position="88"/>
    </location>
</feature>
<dbReference type="CDD" id="cd03051">
    <property type="entry name" value="GST_N_GTT2_like"/>
    <property type="match status" value="1"/>
</dbReference>
<dbReference type="PROSITE" id="PS50405">
    <property type="entry name" value="GST_CTER"/>
    <property type="match status" value="1"/>
</dbReference>
<dbReference type="PANTHER" id="PTHR44051:SF8">
    <property type="entry name" value="GLUTATHIONE S-TRANSFERASE GSTA"/>
    <property type="match status" value="1"/>
</dbReference>
<dbReference type="InterPro" id="IPR010987">
    <property type="entry name" value="Glutathione-S-Trfase_C-like"/>
</dbReference>
<feature type="domain" description="GST C-terminal" evidence="2">
    <location>
        <begin position="93"/>
        <end position="210"/>
    </location>
</feature>
<dbReference type="PANTHER" id="PTHR44051">
    <property type="entry name" value="GLUTATHIONE S-TRANSFERASE-RELATED"/>
    <property type="match status" value="1"/>
</dbReference>
<dbReference type="InterPro" id="IPR034345">
    <property type="entry name" value="Gtt2-like_N"/>
</dbReference>
<name>A0ABV7SYL7_9SPHN</name>
<protein>
    <submittedName>
        <fullName evidence="3">Glutathione S-transferase family protein</fullName>
    </submittedName>
</protein>
<accession>A0ABV7SYL7</accession>
<proteinExistence type="predicted"/>
<dbReference type="InterPro" id="IPR040079">
    <property type="entry name" value="Glutathione_S-Trfase"/>
</dbReference>
<keyword evidence="4" id="KW-1185">Reference proteome</keyword>